<dbReference type="SUPFAM" id="SSF141523">
    <property type="entry name" value="L,D-transpeptidase catalytic domain-like"/>
    <property type="match status" value="1"/>
</dbReference>
<gene>
    <name evidence="17" type="ORF">GGE06_005022</name>
</gene>
<dbReference type="FunFam" id="2.40.440.10:FF:000005">
    <property type="entry name" value="L,D-transpeptidase 2"/>
    <property type="match status" value="1"/>
</dbReference>
<feature type="chain" id="PRO_5031094239" evidence="15">
    <location>
        <begin position="26"/>
        <end position="474"/>
    </location>
</feature>
<dbReference type="GO" id="GO:0016746">
    <property type="term" value="F:acyltransferase activity"/>
    <property type="evidence" value="ECO:0007669"/>
    <property type="project" value="UniProtKB-KW"/>
</dbReference>
<dbReference type="PROSITE" id="PS52029">
    <property type="entry name" value="LD_TPASE"/>
    <property type="match status" value="1"/>
</dbReference>
<keyword evidence="18" id="KW-1185">Reference proteome</keyword>
<accession>A0A7W7XE30</accession>
<dbReference type="UniPathway" id="UPA00219"/>
<keyword evidence="4 15" id="KW-0732">Signal</keyword>
<evidence type="ECO:0000259" key="16">
    <source>
        <dbReference type="PROSITE" id="PS52029"/>
    </source>
</evidence>
<dbReference type="EMBL" id="JACHJY010000007">
    <property type="protein sequence ID" value="MBB4984076.1"/>
    <property type="molecule type" value="Genomic_DNA"/>
</dbReference>
<evidence type="ECO:0000256" key="10">
    <source>
        <dbReference type="ARBA" id="ARBA00023315"/>
    </source>
</evidence>
<keyword evidence="5 13" id="KW-0133">Cell shape</keyword>
<keyword evidence="3" id="KW-0808">Transferase</keyword>
<proteinExistence type="predicted"/>
<keyword evidence="2" id="KW-1003">Cell membrane</keyword>
<dbReference type="Pfam" id="PF03734">
    <property type="entry name" value="YkuD"/>
    <property type="match status" value="1"/>
</dbReference>
<dbReference type="GO" id="GO:0071972">
    <property type="term" value="F:peptidoglycan L,D-transpeptidase activity"/>
    <property type="evidence" value="ECO:0007669"/>
    <property type="project" value="TreeGrafter"/>
</dbReference>
<dbReference type="GO" id="GO:0008360">
    <property type="term" value="P:regulation of cell shape"/>
    <property type="evidence" value="ECO:0007669"/>
    <property type="project" value="UniProtKB-UniRule"/>
</dbReference>
<dbReference type="RefSeq" id="WP_312883278.1">
    <property type="nucleotide sequence ID" value="NZ_JACHJY010000007.1"/>
</dbReference>
<keyword evidence="8" id="KW-0564">Palmitate</keyword>
<dbReference type="PANTHER" id="PTHR30582">
    <property type="entry name" value="L,D-TRANSPEPTIDASE"/>
    <property type="match status" value="1"/>
</dbReference>
<dbReference type="InterPro" id="IPR038063">
    <property type="entry name" value="Transpep_catalytic_dom"/>
</dbReference>
<evidence type="ECO:0000256" key="13">
    <source>
        <dbReference type="PROSITE-ProRule" id="PRU01373"/>
    </source>
</evidence>
<evidence type="ECO:0000256" key="1">
    <source>
        <dbReference type="ARBA" id="ARBA00004752"/>
    </source>
</evidence>
<dbReference type="AlphaFoldDB" id="A0A7W7XE30"/>
<feature type="signal peptide" evidence="15">
    <location>
        <begin position="1"/>
        <end position="25"/>
    </location>
</feature>
<dbReference type="InterPro" id="IPR005490">
    <property type="entry name" value="LD_TPept_cat_dom"/>
</dbReference>
<keyword evidence="10" id="KW-0012">Acyltransferase</keyword>
<evidence type="ECO:0000256" key="11">
    <source>
        <dbReference type="ARBA" id="ARBA00023316"/>
    </source>
</evidence>
<keyword evidence="9 17" id="KW-0449">Lipoprotein</keyword>
<evidence type="ECO:0000256" key="8">
    <source>
        <dbReference type="ARBA" id="ARBA00023139"/>
    </source>
</evidence>
<dbReference type="GO" id="GO:0071555">
    <property type="term" value="P:cell wall organization"/>
    <property type="evidence" value="ECO:0007669"/>
    <property type="project" value="UniProtKB-UniRule"/>
</dbReference>
<evidence type="ECO:0000313" key="18">
    <source>
        <dbReference type="Proteomes" id="UP000582643"/>
    </source>
</evidence>
<dbReference type="Proteomes" id="UP000582643">
    <property type="component" value="Unassembled WGS sequence"/>
</dbReference>
<organism evidence="17 18">
    <name type="scientific">Streptomyces nymphaeiformis</name>
    <dbReference type="NCBI Taxonomy" id="2663842"/>
    <lineage>
        <taxon>Bacteria</taxon>
        <taxon>Bacillati</taxon>
        <taxon>Actinomycetota</taxon>
        <taxon>Actinomycetes</taxon>
        <taxon>Kitasatosporales</taxon>
        <taxon>Streptomycetaceae</taxon>
        <taxon>Streptomyces</taxon>
    </lineage>
</organism>
<dbReference type="Gene3D" id="2.60.40.3710">
    <property type="match status" value="1"/>
</dbReference>
<dbReference type="Gene3D" id="2.40.440.10">
    <property type="entry name" value="L,D-transpeptidase catalytic domain-like"/>
    <property type="match status" value="1"/>
</dbReference>
<dbReference type="PANTHER" id="PTHR30582:SF2">
    <property type="entry name" value="L,D-TRANSPEPTIDASE YCIB-RELATED"/>
    <property type="match status" value="1"/>
</dbReference>
<evidence type="ECO:0000256" key="7">
    <source>
        <dbReference type="ARBA" id="ARBA00023136"/>
    </source>
</evidence>
<dbReference type="InterPro" id="IPR041280">
    <property type="entry name" value="Big_10"/>
</dbReference>
<comment type="pathway">
    <text evidence="12">Glycan biosynthesis.</text>
</comment>
<feature type="region of interest" description="Disordered" evidence="14">
    <location>
        <begin position="430"/>
        <end position="474"/>
    </location>
</feature>
<evidence type="ECO:0000256" key="14">
    <source>
        <dbReference type="SAM" id="MobiDB-lite"/>
    </source>
</evidence>
<evidence type="ECO:0000256" key="6">
    <source>
        <dbReference type="ARBA" id="ARBA00022984"/>
    </source>
</evidence>
<comment type="caution">
    <text evidence="17">The sequence shown here is derived from an EMBL/GenBank/DDBJ whole genome shotgun (WGS) entry which is preliminary data.</text>
</comment>
<evidence type="ECO:0000256" key="4">
    <source>
        <dbReference type="ARBA" id="ARBA00022729"/>
    </source>
</evidence>
<evidence type="ECO:0000256" key="2">
    <source>
        <dbReference type="ARBA" id="ARBA00022475"/>
    </source>
</evidence>
<reference evidence="17 18" key="1">
    <citation type="submission" date="2020-08" db="EMBL/GenBank/DDBJ databases">
        <title>Genomic Encyclopedia of Type Strains, Phase III (KMG-III): the genomes of soil and plant-associated and newly described type strains.</title>
        <authorList>
            <person name="Whitman W."/>
        </authorList>
    </citation>
    <scope>NUCLEOTIDE SEQUENCE [LARGE SCALE GENOMIC DNA]</scope>
    <source>
        <strain evidence="17 18">SFB5A</strain>
    </source>
</reference>
<dbReference type="GO" id="GO:0018104">
    <property type="term" value="P:peptidoglycan-protein cross-linking"/>
    <property type="evidence" value="ECO:0007669"/>
    <property type="project" value="TreeGrafter"/>
</dbReference>
<evidence type="ECO:0000313" key="17">
    <source>
        <dbReference type="EMBL" id="MBB4984076.1"/>
    </source>
</evidence>
<evidence type="ECO:0000256" key="15">
    <source>
        <dbReference type="SAM" id="SignalP"/>
    </source>
</evidence>
<evidence type="ECO:0000256" key="3">
    <source>
        <dbReference type="ARBA" id="ARBA00022679"/>
    </source>
</evidence>
<dbReference type="Pfam" id="PF17964">
    <property type="entry name" value="Big_10"/>
    <property type="match status" value="1"/>
</dbReference>
<keyword evidence="6 13" id="KW-0573">Peptidoglycan synthesis</keyword>
<keyword evidence="11 13" id="KW-0961">Cell wall biogenesis/degradation</keyword>
<dbReference type="GO" id="GO:0005576">
    <property type="term" value="C:extracellular region"/>
    <property type="evidence" value="ECO:0007669"/>
    <property type="project" value="TreeGrafter"/>
</dbReference>
<evidence type="ECO:0000256" key="12">
    <source>
        <dbReference type="ARBA" id="ARBA00060592"/>
    </source>
</evidence>
<dbReference type="CDD" id="cd16913">
    <property type="entry name" value="YkuD_like"/>
    <property type="match status" value="1"/>
</dbReference>
<feature type="domain" description="L,D-TPase catalytic" evidence="16">
    <location>
        <begin position="275"/>
        <end position="400"/>
    </location>
</feature>
<protein>
    <submittedName>
        <fullName evidence="17">Lipoprotein-anchoring transpeptidase ErfK/SrfK</fullName>
    </submittedName>
</protein>
<comment type="pathway">
    <text evidence="1 13">Cell wall biogenesis; peptidoglycan biosynthesis.</text>
</comment>
<dbReference type="InterPro" id="IPR050979">
    <property type="entry name" value="LD-transpeptidase"/>
</dbReference>
<evidence type="ECO:0000256" key="5">
    <source>
        <dbReference type="ARBA" id="ARBA00022960"/>
    </source>
</evidence>
<keyword evidence="7" id="KW-0472">Membrane</keyword>
<feature type="active site" description="Proton donor/acceptor" evidence="13">
    <location>
        <position position="358"/>
    </location>
</feature>
<sequence>MPSRRYARGWGALSLAVGAVLVSTAAQTPDEDSERGHRASASRDATVVVAVDGCVAGGGLCSAPRHAIVLGGGRVLTGRPFTLGPRATGPVELALRTPGALADVTVTDQRGHRIAGTQSADHTRWTSAAPLPAGARYAARLVVDGTGAGGAHRARLDFRTAPMPAGERLTVTFGPEDGGTFGVGRPVTAELSRPVPKDAPDARRAVERALDVRSVPHVDGAWYWVDDVTLHYRPRTYWPAHATVRVHSGLDGARIGGGLYGGPSRPLMFTTGARIEAVTDVSAHAMSVFRDGELLRTLPVTTGKAGYRTRGGIKVVLGKEPLVRMRGDTIGIKRGSTDFYDLKVRWATRVTWSGEYLHAAPWSLDSQGSEDVSHGCTGMSTEDAAWLFRTVREGDLVRVVNGYGKLMTPFDNGFGDWNLSWPQWLRGSALAAETTETTESTDSAGSAGSAGSTDTADAAGPASSSAAGALSPTL</sequence>
<evidence type="ECO:0000256" key="9">
    <source>
        <dbReference type="ARBA" id="ARBA00023288"/>
    </source>
</evidence>
<dbReference type="Gene3D" id="2.60.40.3780">
    <property type="match status" value="1"/>
</dbReference>
<name>A0A7W7XE30_9ACTN</name>
<feature type="active site" description="Nucleophile" evidence="13">
    <location>
        <position position="376"/>
    </location>
</feature>